<dbReference type="Proteomes" id="UP001353858">
    <property type="component" value="Unassembled WGS sequence"/>
</dbReference>
<protein>
    <submittedName>
        <fullName evidence="1">Uncharacterized protein</fullName>
    </submittedName>
</protein>
<gene>
    <name evidence="1" type="ORF">RN001_013670</name>
</gene>
<proteinExistence type="predicted"/>
<name>A0AAN7Q015_9COLE</name>
<dbReference type="EMBL" id="JARPUR010000006">
    <property type="protein sequence ID" value="KAK4874310.1"/>
    <property type="molecule type" value="Genomic_DNA"/>
</dbReference>
<evidence type="ECO:0000313" key="1">
    <source>
        <dbReference type="EMBL" id="KAK4874310.1"/>
    </source>
</evidence>
<evidence type="ECO:0000313" key="2">
    <source>
        <dbReference type="Proteomes" id="UP001353858"/>
    </source>
</evidence>
<keyword evidence="2" id="KW-1185">Reference proteome</keyword>
<organism evidence="1 2">
    <name type="scientific">Aquatica leii</name>
    <dbReference type="NCBI Taxonomy" id="1421715"/>
    <lineage>
        <taxon>Eukaryota</taxon>
        <taxon>Metazoa</taxon>
        <taxon>Ecdysozoa</taxon>
        <taxon>Arthropoda</taxon>
        <taxon>Hexapoda</taxon>
        <taxon>Insecta</taxon>
        <taxon>Pterygota</taxon>
        <taxon>Neoptera</taxon>
        <taxon>Endopterygota</taxon>
        <taxon>Coleoptera</taxon>
        <taxon>Polyphaga</taxon>
        <taxon>Elateriformia</taxon>
        <taxon>Elateroidea</taxon>
        <taxon>Lampyridae</taxon>
        <taxon>Luciolinae</taxon>
        <taxon>Aquatica</taxon>
    </lineage>
</organism>
<accession>A0AAN7Q015</accession>
<reference evidence="2" key="1">
    <citation type="submission" date="2023-01" db="EMBL/GenBank/DDBJ databases">
        <title>Key to firefly adult light organ development and bioluminescence: homeobox transcription factors regulate luciferase expression and transportation to peroxisome.</title>
        <authorList>
            <person name="Fu X."/>
        </authorList>
    </citation>
    <scope>NUCLEOTIDE SEQUENCE [LARGE SCALE GENOMIC DNA]</scope>
</reference>
<dbReference type="AlphaFoldDB" id="A0AAN7Q015"/>
<comment type="caution">
    <text evidence="1">The sequence shown here is derived from an EMBL/GenBank/DDBJ whole genome shotgun (WGS) entry which is preliminary data.</text>
</comment>
<sequence length="484" mass="55837">MQRTKQPKMSRGDSSTKNYFQDKIYTGKVRQALYLQQEIAACTKVTTGDDKRYIKKVQKELVEKAATEVNNISVDSEKEYTEESDHKIDNEHDIEELDDDELDTLGDKVESQNKLIHKELVRTHKTIDTKYLQVPKSYSTTKNKRALEFIGDFFSWSCGVATERKLDNLVTVEENLNEIKIKVNNINQYETKFKNKIRKTLSLNKDKIQRTILYTYDTMVHVLNLERVISQIEVHNTCKDHKIPSIFFTIVNPQNLHIDLEKLSIELSKKGYSIAIPIRELSRYYTLSIADCTTTGNKLFVHIRIPIALMNQEWKLYELITTPFAWNNETCILIDETLYMAVSHNRILKSISGTSLHHCKPYHDKLCYLPRFESDATYGPQCAYKMYTRATVEDLSQHCSFRCHSSQSMLISKINSDIFVITQPKNKTSILCPRETSEIEESIYNQPGALQGSKSHSVENIDKQGASALITVMVTLEVKENISF</sequence>